<evidence type="ECO:0000313" key="3">
    <source>
        <dbReference type="Proteomes" id="UP000195080"/>
    </source>
</evidence>
<proteinExistence type="predicted"/>
<keyword evidence="3" id="KW-1185">Reference proteome</keyword>
<dbReference type="PANTHER" id="PTHR36433:SF2">
    <property type="entry name" value="YXEA FAMILY PROTEIN"/>
    <property type="match status" value="1"/>
</dbReference>
<keyword evidence="1" id="KW-0812">Transmembrane</keyword>
<reference evidence="2 3" key="2">
    <citation type="submission" date="2024-03" db="EMBL/GenBank/DDBJ databases">
        <title>The Genome Sequence of Enterococcus sp. DIV0727d.</title>
        <authorList>
            <consortium name="The Broad Institute Genomics Platform"/>
            <consortium name="The Broad Institute Microbial Omics Core"/>
            <consortium name="The Broad Institute Genomic Center for Infectious Diseases"/>
            <person name="Earl A."/>
            <person name="Manson A."/>
            <person name="Gilmore M."/>
            <person name="Schwartman J."/>
            <person name="Shea T."/>
            <person name="Abouelleil A."/>
            <person name="Cao P."/>
            <person name="Chapman S."/>
            <person name="Cusick C."/>
            <person name="Young S."/>
            <person name="Neafsey D."/>
            <person name="Nusbaum C."/>
            <person name="Birren B."/>
        </authorList>
    </citation>
    <scope>NUCLEOTIDE SEQUENCE [LARGE SCALE GENOMIC DNA]</scope>
    <source>
        <strain evidence="2 3">12C11_DIV0727</strain>
    </source>
</reference>
<keyword evidence="1" id="KW-0472">Membrane</keyword>
<dbReference type="PANTHER" id="PTHR36433">
    <property type="entry name" value="HYPOTHETICAL CYTOSOLIC PROTEIN"/>
    <property type="match status" value="1"/>
</dbReference>
<protein>
    <recommendedName>
        <fullName evidence="4">YxeA family protein</fullName>
    </recommendedName>
</protein>
<reference evidence="3" key="1">
    <citation type="submission" date="2017-05" db="EMBL/GenBank/DDBJ databases">
        <title>The Genome Sequence of EEnterococcus faecalis 9F2_4866.</title>
        <authorList>
            <consortium name="The Broad Institute Genomics Platform"/>
            <consortium name="The Broad Institute Genomic Center for Infectious Diseases"/>
            <person name="Earl A."/>
            <person name="Manson A."/>
            <person name="Schwartman J."/>
            <person name="Gilmore M."/>
            <person name="Abouelleil A."/>
            <person name="Cao P."/>
            <person name="Chapman S."/>
            <person name="Cusick C."/>
            <person name="Shea T."/>
            <person name="Young S."/>
            <person name="Neafsey D."/>
            <person name="Nusbaum C."/>
            <person name="Birren B."/>
        </authorList>
    </citation>
    <scope>NUCLEOTIDE SEQUENCE [LARGE SCALE GENOMIC DNA]</scope>
    <source>
        <strain evidence="3">12C11_DIV0727</strain>
    </source>
</reference>
<dbReference type="Gene3D" id="2.40.50.480">
    <property type="match status" value="1"/>
</dbReference>
<dbReference type="InterPro" id="IPR036166">
    <property type="entry name" value="YxeA-like_sf"/>
</dbReference>
<dbReference type="NCBIfam" id="TIGR01655">
    <property type="entry name" value="yxeA_fam"/>
    <property type="match status" value="1"/>
</dbReference>
<evidence type="ECO:0000256" key="1">
    <source>
        <dbReference type="SAM" id="Phobius"/>
    </source>
</evidence>
<evidence type="ECO:0008006" key="4">
    <source>
        <dbReference type="Google" id="ProtNLM"/>
    </source>
</evidence>
<accession>A0ABZ2TBI0</accession>
<name>A0ABZ2TBI0_9ENTE</name>
<sequence length="130" mass="15039">MKRFCKSIFTTIIILILSVIGLRIYTYNNTSTAAAVIDRLNPFVKNDTLYTMTTAKYEGKYPDAVSKIENFTYIQTCYNKNGYTRKLEYISFGKQLSPGKFLKLEVKGQNVLYWEEIKQQELPESVVPLL</sequence>
<dbReference type="RefSeq" id="WP_086443666.1">
    <property type="nucleotide sequence ID" value="NZ_CP147248.1"/>
</dbReference>
<organism evidence="2 3">
    <name type="scientific">Candidatus Enterococcus lemimoniae</name>
    <dbReference type="NCBI Taxonomy" id="1834167"/>
    <lineage>
        <taxon>Bacteria</taxon>
        <taxon>Bacillati</taxon>
        <taxon>Bacillota</taxon>
        <taxon>Bacilli</taxon>
        <taxon>Lactobacillales</taxon>
        <taxon>Enterococcaceae</taxon>
        <taxon>Enterococcus</taxon>
    </lineage>
</organism>
<gene>
    <name evidence="2" type="ORF">A5866_001951</name>
</gene>
<evidence type="ECO:0000313" key="2">
    <source>
        <dbReference type="EMBL" id="WYJ86867.1"/>
    </source>
</evidence>
<dbReference type="SUPFAM" id="SSF159121">
    <property type="entry name" value="BC4932-like"/>
    <property type="match status" value="1"/>
</dbReference>
<dbReference type="EMBL" id="CP147248">
    <property type="protein sequence ID" value="WYJ86867.1"/>
    <property type="molecule type" value="Genomic_DNA"/>
</dbReference>
<dbReference type="InterPro" id="IPR006542">
    <property type="entry name" value="DUF1093"/>
</dbReference>
<dbReference type="Pfam" id="PF06486">
    <property type="entry name" value="DUF1093"/>
    <property type="match status" value="1"/>
</dbReference>
<dbReference type="Proteomes" id="UP000195080">
    <property type="component" value="Chromosome"/>
</dbReference>
<keyword evidence="1" id="KW-1133">Transmembrane helix</keyword>
<feature type="transmembrane region" description="Helical" evidence="1">
    <location>
        <begin position="7"/>
        <end position="25"/>
    </location>
</feature>